<proteinExistence type="predicted"/>
<protein>
    <recommendedName>
        <fullName evidence="1">N-acetyltransferase domain-containing protein</fullName>
    </recommendedName>
</protein>
<comment type="caution">
    <text evidence="2">The sequence shown here is derived from an EMBL/GenBank/DDBJ whole genome shotgun (WGS) entry which is preliminary data.</text>
</comment>
<dbReference type="RefSeq" id="WP_264794715.1">
    <property type="nucleotide sequence ID" value="NZ_BRVS01000004.1"/>
</dbReference>
<feature type="domain" description="N-acetyltransferase" evidence="1">
    <location>
        <begin position="5"/>
        <end position="91"/>
    </location>
</feature>
<name>A0ABQ5MRG2_9MICC</name>
<dbReference type="Pfam" id="PF14542">
    <property type="entry name" value="Acetyltransf_CG"/>
    <property type="match status" value="1"/>
</dbReference>
<organism evidence="2 3">
    <name type="scientific">Arthrobacter mangrovi</name>
    <dbReference type="NCBI Taxonomy" id="2966350"/>
    <lineage>
        <taxon>Bacteria</taxon>
        <taxon>Bacillati</taxon>
        <taxon>Actinomycetota</taxon>
        <taxon>Actinomycetes</taxon>
        <taxon>Micrococcales</taxon>
        <taxon>Micrococcaceae</taxon>
        <taxon>Arthrobacter</taxon>
    </lineage>
</organism>
<reference evidence="2 3" key="1">
    <citation type="journal article" date="2023" name="Int. J. Syst. Evol. Microbiol.">
        <title>Arthrobacter mangrovi sp. nov., an actinobacterium isolated from the rhizosphere of a mangrove.</title>
        <authorList>
            <person name="Hamada M."/>
            <person name="Saitou S."/>
            <person name="Enomoto N."/>
            <person name="Nanri K."/>
            <person name="Hidaka K."/>
            <person name="Miura T."/>
            <person name="Tamura T."/>
        </authorList>
    </citation>
    <scope>NUCLEOTIDE SEQUENCE [LARGE SCALE GENOMIC DNA]</scope>
    <source>
        <strain evidence="2 3">NBRC 112813</strain>
    </source>
</reference>
<evidence type="ECO:0000259" key="1">
    <source>
        <dbReference type="PROSITE" id="PS51729"/>
    </source>
</evidence>
<evidence type="ECO:0000313" key="2">
    <source>
        <dbReference type="EMBL" id="GLB66567.1"/>
    </source>
</evidence>
<dbReference type="Gene3D" id="3.40.630.30">
    <property type="match status" value="1"/>
</dbReference>
<sequence>MQVIRNNFGASQYDAYVDGAVAGSLHYRIEGDQMWLLHTAVDQEFRDTDLDDRLIRTALADAHSRRLSVLPFCHQVRKRVFNHPVYLQLVPAGERERFRESFEEILKDEAAWRKAEANRAARKPVLVSVGKAEAA</sequence>
<dbReference type="Proteomes" id="UP001209654">
    <property type="component" value="Unassembled WGS sequence"/>
</dbReference>
<dbReference type="InterPro" id="IPR016181">
    <property type="entry name" value="Acyl_CoA_acyltransferase"/>
</dbReference>
<keyword evidence="3" id="KW-1185">Reference proteome</keyword>
<dbReference type="InterPro" id="IPR031165">
    <property type="entry name" value="GNAT_YJDJ"/>
</dbReference>
<gene>
    <name evidence="2" type="ORF">AHIS1636_10060</name>
</gene>
<dbReference type="PROSITE" id="PS51729">
    <property type="entry name" value="GNAT_YJDJ"/>
    <property type="match status" value="1"/>
</dbReference>
<evidence type="ECO:0000313" key="3">
    <source>
        <dbReference type="Proteomes" id="UP001209654"/>
    </source>
</evidence>
<dbReference type="SUPFAM" id="SSF55729">
    <property type="entry name" value="Acyl-CoA N-acyltransferases (Nat)"/>
    <property type="match status" value="1"/>
</dbReference>
<dbReference type="EMBL" id="BRVS01000004">
    <property type="protein sequence ID" value="GLB66567.1"/>
    <property type="molecule type" value="Genomic_DNA"/>
</dbReference>
<accession>A0ABQ5MRG2</accession>